<sequence length="464" mass="46838">MPGANIRVLLVVSLAGLASADESAVVTTAGGANVSVSLVHATSTPALPGGALVLAAAAAACSAPAPSELPPASAGAFALVMRRGDSAAGTPPALMELSDPCSVDCAEGEVVLNASRLDALSRQDVLNGLVAACGSRCAAGVCGLAGGSGGGGGSKWDGSATQILAMGVTMNSSMAIGFLLVASGMLLSLYLLLQAGFTAELATLLDVLGAAVCATFVRTVQLPSLEVGVQLLGLMFLYDIFMVFLSPLFFHKSVMMSVATAGQPSHTVLADGTCERYDGERMPMLLMIPRGDPSRGDYAMLGLGDIVVPGLLLTFAARCDLSLRGAASPLGYWGAAAAGYLSTCAASAGYLAGLSCALAANMYHLTINGVQGQPALLYLVPLTIGPVSLLAYLRGELPRLWSGEALLPATQRSLRPVGAAGGAADEARSRRSGWRGSALVSQQLCGFAAAPAPLEGSSHYKPLP</sequence>
<evidence type="ECO:0000313" key="9">
    <source>
        <dbReference type="EnsemblProtists" id="EOD23489"/>
    </source>
</evidence>
<proteinExistence type="inferred from homology"/>
<dbReference type="InterPro" id="IPR007369">
    <property type="entry name" value="Peptidase_A22B_SPP"/>
</dbReference>
<feature type="transmembrane region" description="Helical" evidence="7">
    <location>
        <begin position="375"/>
        <end position="393"/>
    </location>
</feature>
<feature type="transmembrane region" description="Helical" evidence="7">
    <location>
        <begin position="298"/>
        <end position="317"/>
    </location>
</feature>
<keyword evidence="3 7" id="KW-0812">Transmembrane</keyword>
<dbReference type="Proteomes" id="UP000013827">
    <property type="component" value="Unassembled WGS sequence"/>
</dbReference>
<feature type="transmembrane region" description="Helical" evidence="7">
    <location>
        <begin position="337"/>
        <end position="363"/>
    </location>
</feature>
<dbReference type="GO" id="GO:0016020">
    <property type="term" value="C:membrane"/>
    <property type="evidence" value="ECO:0007669"/>
    <property type="project" value="InterPro"/>
</dbReference>
<dbReference type="STRING" id="2903.R1ERN0"/>
<feature type="chain" id="PRO_5044272820" description="Signal peptide peptidase" evidence="8">
    <location>
        <begin position="21"/>
        <end position="464"/>
    </location>
</feature>
<dbReference type="GO" id="GO:0012505">
    <property type="term" value="C:endomembrane system"/>
    <property type="evidence" value="ECO:0007669"/>
    <property type="project" value="UniProtKB-SubCell"/>
</dbReference>
<dbReference type="InterPro" id="IPR006639">
    <property type="entry name" value="Preselin/SPP"/>
</dbReference>
<comment type="similarity">
    <text evidence="2">Belongs to the peptidase A22B family.</text>
</comment>
<feature type="transmembrane region" description="Helical" evidence="7">
    <location>
        <begin position="229"/>
        <end position="250"/>
    </location>
</feature>
<evidence type="ECO:0000256" key="5">
    <source>
        <dbReference type="ARBA" id="ARBA00022989"/>
    </source>
</evidence>
<dbReference type="PANTHER" id="PTHR12174:SF103">
    <property type="entry name" value="INTRAMEMBRANE PROTEASE (IMPAS) FAMILY"/>
    <property type="match status" value="1"/>
</dbReference>
<evidence type="ECO:0000256" key="2">
    <source>
        <dbReference type="ARBA" id="ARBA00006859"/>
    </source>
</evidence>
<comment type="subcellular location">
    <subcellularLocation>
        <location evidence="1">Endomembrane system</location>
        <topology evidence="1">Multi-pass membrane protein</topology>
    </subcellularLocation>
</comment>
<dbReference type="eggNOG" id="KOG2442">
    <property type="taxonomic scope" value="Eukaryota"/>
</dbReference>
<reference evidence="9" key="2">
    <citation type="submission" date="2024-10" db="UniProtKB">
        <authorList>
            <consortium name="EnsemblProtists"/>
        </authorList>
    </citation>
    <scope>IDENTIFICATION</scope>
</reference>
<feature type="signal peptide" evidence="8">
    <location>
        <begin position="1"/>
        <end position="20"/>
    </location>
</feature>
<dbReference type="RefSeq" id="XP_005775918.1">
    <property type="nucleotide sequence ID" value="XM_005775861.1"/>
</dbReference>
<name>A0A0D3JJ04_EMIH1</name>
<evidence type="ECO:0000256" key="7">
    <source>
        <dbReference type="SAM" id="Phobius"/>
    </source>
</evidence>
<dbReference type="HOGENOM" id="CLU_589791_0_0_1"/>
<keyword evidence="5 7" id="KW-1133">Transmembrane helix</keyword>
<dbReference type="KEGG" id="ehx:EMIHUDRAFT_458001"/>
<reference evidence="10" key="1">
    <citation type="journal article" date="2013" name="Nature">
        <title>Pan genome of the phytoplankton Emiliania underpins its global distribution.</title>
        <authorList>
            <person name="Read B.A."/>
            <person name="Kegel J."/>
            <person name="Klute M.J."/>
            <person name="Kuo A."/>
            <person name="Lefebvre S.C."/>
            <person name="Maumus F."/>
            <person name="Mayer C."/>
            <person name="Miller J."/>
            <person name="Monier A."/>
            <person name="Salamov A."/>
            <person name="Young J."/>
            <person name="Aguilar M."/>
            <person name="Claverie J.M."/>
            <person name="Frickenhaus S."/>
            <person name="Gonzalez K."/>
            <person name="Herman E.K."/>
            <person name="Lin Y.C."/>
            <person name="Napier J."/>
            <person name="Ogata H."/>
            <person name="Sarno A.F."/>
            <person name="Shmutz J."/>
            <person name="Schroeder D."/>
            <person name="de Vargas C."/>
            <person name="Verret F."/>
            <person name="von Dassow P."/>
            <person name="Valentin K."/>
            <person name="Van de Peer Y."/>
            <person name="Wheeler G."/>
            <person name="Dacks J.B."/>
            <person name="Delwiche C.F."/>
            <person name="Dyhrman S.T."/>
            <person name="Glockner G."/>
            <person name="John U."/>
            <person name="Richards T."/>
            <person name="Worden A.Z."/>
            <person name="Zhang X."/>
            <person name="Grigoriev I.V."/>
            <person name="Allen A.E."/>
            <person name="Bidle K."/>
            <person name="Borodovsky M."/>
            <person name="Bowler C."/>
            <person name="Brownlee C."/>
            <person name="Cock J.M."/>
            <person name="Elias M."/>
            <person name="Gladyshev V.N."/>
            <person name="Groth M."/>
            <person name="Guda C."/>
            <person name="Hadaegh A."/>
            <person name="Iglesias-Rodriguez M.D."/>
            <person name="Jenkins J."/>
            <person name="Jones B.M."/>
            <person name="Lawson T."/>
            <person name="Leese F."/>
            <person name="Lindquist E."/>
            <person name="Lobanov A."/>
            <person name="Lomsadze A."/>
            <person name="Malik S.B."/>
            <person name="Marsh M.E."/>
            <person name="Mackinder L."/>
            <person name="Mock T."/>
            <person name="Mueller-Roeber B."/>
            <person name="Pagarete A."/>
            <person name="Parker M."/>
            <person name="Probert I."/>
            <person name="Quesneville H."/>
            <person name="Raines C."/>
            <person name="Rensing S.A."/>
            <person name="Riano-Pachon D.M."/>
            <person name="Richier S."/>
            <person name="Rokitta S."/>
            <person name="Shiraiwa Y."/>
            <person name="Soanes D.M."/>
            <person name="van der Giezen M."/>
            <person name="Wahlund T.M."/>
            <person name="Williams B."/>
            <person name="Wilson W."/>
            <person name="Wolfe G."/>
            <person name="Wurch L.L."/>
        </authorList>
    </citation>
    <scope>NUCLEOTIDE SEQUENCE</scope>
</reference>
<dbReference type="Pfam" id="PF04258">
    <property type="entry name" value="Peptidase_A22B"/>
    <property type="match status" value="1"/>
</dbReference>
<keyword evidence="4" id="KW-0378">Hydrolase</keyword>
<evidence type="ECO:0000256" key="6">
    <source>
        <dbReference type="ARBA" id="ARBA00023136"/>
    </source>
</evidence>
<dbReference type="SMART" id="SM00730">
    <property type="entry name" value="PSN"/>
    <property type="match status" value="1"/>
</dbReference>
<organism evidence="9 10">
    <name type="scientific">Emiliania huxleyi (strain CCMP1516)</name>
    <dbReference type="NCBI Taxonomy" id="280463"/>
    <lineage>
        <taxon>Eukaryota</taxon>
        <taxon>Haptista</taxon>
        <taxon>Haptophyta</taxon>
        <taxon>Prymnesiophyceae</taxon>
        <taxon>Isochrysidales</taxon>
        <taxon>Noelaerhabdaceae</taxon>
        <taxon>Emiliania</taxon>
    </lineage>
</organism>
<evidence type="ECO:0000313" key="10">
    <source>
        <dbReference type="Proteomes" id="UP000013827"/>
    </source>
</evidence>
<keyword evidence="10" id="KW-1185">Reference proteome</keyword>
<dbReference type="PaxDb" id="2903-EOD23489"/>
<accession>A0A0D3JJ04</accession>
<dbReference type="GeneID" id="17269036"/>
<keyword evidence="8" id="KW-0732">Signal</keyword>
<evidence type="ECO:0000256" key="3">
    <source>
        <dbReference type="ARBA" id="ARBA00022692"/>
    </source>
</evidence>
<protein>
    <recommendedName>
        <fullName evidence="11">Signal peptide peptidase</fullName>
    </recommendedName>
</protein>
<dbReference type="EnsemblProtists" id="EOD23489">
    <property type="protein sequence ID" value="EOD23489"/>
    <property type="gene ID" value="EMIHUDRAFT_458001"/>
</dbReference>
<dbReference type="GO" id="GO:0042500">
    <property type="term" value="F:aspartic endopeptidase activity, intramembrane cleaving"/>
    <property type="evidence" value="ECO:0007669"/>
    <property type="project" value="InterPro"/>
</dbReference>
<dbReference type="AlphaFoldDB" id="A0A0D3JJ04"/>
<dbReference type="PANTHER" id="PTHR12174">
    <property type="entry name" value="SIGNAL PEPTIDE PEPTIDASE"/>
    <property type="match status" value="1"/>
</dbReference>
<evidence type="ECO:0000256" key="4">
    <source>
        <dbReference type="ARBA" id="ARBA00022801"/>
    </source>
</evidence>
<keyword evidence="6 7" id="KW-0472">Membrane</keyword>
<evidence type="ECO:0000256" key="1">
    <source>
        <dbReference type="ARBA" id="ARBA00004127"/>
    </source>
</evidence>
<evidence type="ECO:0000256" key="8">
    <source>
        <dbReference type="SAM" id="SignalP"/>
    </source>
</evidence>
<feature type="transmembrane region" description="Helical" evidence="7">
    <location>
        <begin position="174"/>
        <end position="193"/>
    </location>
</feature>
<evidence type="ECO:0008006" key="11">
    <source>
        <dbReference type="Google" id="ProtNLM"/>
    </source>
</evidence>